<keyword evidence="2" id="KW-1185">Reference proteome</keyword>
<protein>
    <submittedName>
        <fullName evidence="1">Uncharacterized protein</fullName>
    </submittedName>
</protein>
<dbReference type="EMBL" id="AGNL01045852">
    <property type="protein sequence ID" value="EJK48417.1"/>
    <property type="molecule type" value="Genomic_DNA"/>
</dbReference>
<gene>
    <name evidence="1" type="ORF">THAOC_32781</name>
</gene>
<name>K0RNS9_THAOC</name>
<proteinExistence type="predicted"/>
<organism evidence="1 2">
    <name type="scientific">Thalassiosira oceanica</name>
    <name type="common">Marine diatom</name>
    <dbReference type="NCBI Taxonomy" id="159749"/>
    <lineage>
        <taxon>Eukaryota</taxon>
        <taxon>Sar</taxon>
        <taxon>Stramenopiles</taxon>
        <taxon>Ochrophyta</taxon>
        <taxon>Bacillariophyta</taxon>
        <taxon>Coscinodiscophyceae</taxon>
        <taxon>Thalassiosirophycidae</taxon>
        <taxon>Thalassiosirales</taxon>
        <taxon>Thalassiosiraceae</taxon>
        <taxon>Thalassiosira</taxon>
    </lineage>
</organism>
<feature type="non-terminal residue" evidence="1">
    <location>
        <position position="1"/>
    </location>
</feature>
<evidence type="ECO:0000313" key="2">
    <source>
        <dbReference type="Proteomes" id="UP000266841"/>
    </source>
</evidence>
<sequence length="58" mass="6256">LPGGVGELRVVSSDFAKGPASRSKCAIRFQRYTGRLSRLICATREELLGPGTDIKGYT</sequence>
<reference evidence="1 2" key="1">
    <citation type="journal article" date="2012" name="Genome Biol.">
        <title>Genome and low-iron response of an oceanic diatom adapted to chronic iron limitation.</title>
        <authorList>
            <person name="Lommer M."/>
            <person name="Specht M."/>
            <person name="Roy A.S."/>
            <person name="Kraemer L."/>
            <person name="Andreson R."/>
            <person name="Gutowska M.A."/>
            <person name="Wolf J."/>
            <person name="Bergner S.V."/>
            <person name="Schilhabel M.B."/>
            <person name="Klostermeier U.C."/>
            <person name="Beiko R.G."/>
            <person name="Rosenstiel P."/>
            <person name="Hippler M."/>
            <person name="Laroche J."/>
        </authorList>
    </citation>
    <scope>NUCLEOTIDE SEQUENCE [LARGE SCALE GENOMIC DNA]</scope>
    <source>
        <strain evidence="1 2">CCMP1005</strain>
    </source>
</reference>
<evidence type="ECO:0000313" key="1">
    <source>
        <dbReference type="EMBL" id="EJK48417.1"/>
    </source>
</evidence>
<accession>K0RNS9</accession>
<dbReference type="AlphaFoldDB" id="K0RNS9"/>
<comment type="caution">
    <text evidence="1">The sequence shown here is derived from an EMBL/GenBank/DDBJ whole genome shotgun (WGS) entry which is preliminary data.</text>
</comment>
<dbReference type="Proteomes" id="UP000266841">
    <property type="component" value="Unassembled WGS sequence"/>
</dbReference>